<name>A0A0D8C7C2_GEOKU</name>
<dbReference type="AlphaFoldDB" id="A0A0D8C7C2"/>
<evidence type="ECO:0000313" key="1">
    <source>
        <dbReference type="EMBL" id="KJE32230.1"/>
    </source>
</evidence>
<sequence length="59" mass="6913">MLAITVDGYTYFVDRTMLGLSKNTPVRTYVDNWSAITYDPTKKQFIEIRHIKNDGTERK</sequence>
<organism evidence="1 2">
    <name type="scientific">Geobacillus kaustophilus</name>
    <dbReference type="NCBI Taxonomy" id="1462"/>
    <lineage>
        <taxon>Bacteria</taxon>
        <taxon>Bacillati</taxon>
        <taxon>Bacillota</taxon>
        <taxon>Bacilli</taxon>
        <taxon>Bacillales</taxon>
        <taxon>Anoxybacillaceae</taxon>
        <taxon>Geobacillus</taxon>
        <taxon>Geobacillus thermoleovorans group</taxon>
    </lineage>
</organism>
<reference evidence="1 2" key="1">
    <citation type="submission" date="2015-01" db="EMBL/GenBank/DDBJ databases">
        <authorList>
            <person name="Filippidou S."/>
            <person name="Jeanneret N."/>
            <person name="Russel-Delif L."/>
            <person name="Junier T."/>
            <person name="Wunderlin T."/>
            <person name="Molina V."/>
            <person name="Johnson S.L."/>
            <person name="Davenport K.W."/>
            <person name="Chain P.S."/>
            <person name="Dorador C."/>
            <person name="Junier P."/>
        </authorList>
    </citation>
    <scope>NUCLEOTIDE SEQUENCE [LARGE SCALE GENOMIC DNA]</scope>
    <source>
        <strain evidence="1 2">Et7/4</strain>
    </source>
</reference>
<dbReference type="EMBL" id="JYBP01000002">
    <property type="protein sequence ID" value="KJE32230.1"/>
    <property type="molecule type" value="Genomic_DNA"/>
</dbReference>
<gene>
    <name evidence="1" type="ORF">LG52_3899</name>
</gene>
<comment type="caution">
    <text evidence="1">The sequence shown here is derived from an EMBL/GenBank/DDBJ whole genome shotgun (WGS) entry which is preliminary data.</text>
</comment>
<evidence type="ECO:0000313" key="2">
    <source>
        <dbReference type="Proteomes" id="UP000032522"/>
    </source>
</evidence>
<dbReference type="PATRIC" id="fig|1462.6.peg.105"/>
<protein>
    <submittedName>
        <fullName evidence="1">Uncharacterized protein</fullName>
    </submittedName>
</protein>
<proteinExistence type="predicted"/>
<accession>A0A0D8C7C2</accession>
<dbReference type="Proteomes" id="UP000032522">
    <property type="component" value="Unassembled WGS sequence"/>
</dbReference>